<evidence type="ECO:0000313" key="1">
    <source>
        <dbReference type="EMBL" id="SVC50611.1"/>
    </source>
</evidence>
<organism evidence="1">
    <name type="scientific">marine metagenome</name>
    <dbReference type="NCBI Taxonomy" id="408172"/>
    <lineage>
        <taxon>unclassified sequences</taxon>
        <taxon>metagenomes</taxon>
        <taxon>ecological metagenomes</taxon>
    </lineage>
</organism>
<evidence type="ECO:0008006" key="2">
    <source>
        <dbReference type="Google" id="ProtNLM"/>
    </source>
</evidence>
<reference evidence="1" key="1">
    <citation type="submission" date="2018-05" db="EMBL/GenBank/DDBJ databases">
        <authorList>
            <person name="Lanie J.A."/>
            <person name="Ng W.-L."/>
            <person name="Kazmierczak K.M."/>
            <person name="Andrzejewski T.M."/>
            <person name="Davidsen T.M."/>
            <person name="Wayne K.J."/>
            <person name="Tettelin H."/>
            <person name="Glass J.I."/>
            <person name="Rusch D."/>
            <person name="Podicherti R."/>
            <person name="Tsui H.-C.T."/>
            <person name="Winkler M.E."/>
        </authorList>
    </citation>
    <scope>NUCLEOTIDE SEQUENCE</scope>
</reference>
<accession>A0A382MTE4</accession>
<sequence>MKILCIMYTKLIKLRSGNMDLEEKIKKLESLAWLVAHVDGISEDEAYALDFLPGKIRGFYDFREAVEVFEKTGDLEQAMTHVESDLIFVTIMNFGRPEHIQEVIKEVEALEGSETIFDDFKTLIKIRASEFDDEFDQKLFLGCILDVIDEDGTSDIEMHFFLEICRLWGITRMRANAWFTDYFNPVLNKAGELYG</sequence>
<dbReference type="AlphaFoldDB" id="A0A382MTE4"/>
<name>A0A382MTE4_9ZZZZ</name>
<protein>
    <recommendedName>
        <fullName evidence="2">Co-chaperone DjlA N-terminal domain-containing protein</fullName>
    </recommendedName>
</protein>
<dbReference type="EMBL" id="UINC01094943">
    <property type="protein sequence ID" value="SVC50611.1"/>
    <property type="molecule type" value="Genomic_DNA"/>
</dbReference>
<proteinExistence type="predicted"/>
<gene>
    <name evidence="1" type="ORF">METZ01_LOCUS303465</name>
</gene>